<dbReference type="AlphaFoldDB" id="A0A392SX56"/>
<organism evidence="2 3">
    <name type="scientific">Trifolium medium</name>
    <dbReference type="NCBI Taxonomy" id="97028"/>
    <lineage>
        <taxon>Eukaryota</taxon>
        <taxon>Viridiplantae</taxon>
        <taxon>Streptophyta</taxon>
        <taxon>Embryophyta</taxon>
        <taxon>Tracheophyta</taxon>
        <taxon>Spermatophyta</taxon>
        <taxon>Magnoliopsida</taxon>
        <taxon>eudicotyledons</taxon>
        <taxon>Gunneridae</taxon>
        <taxon>Pentapetalae</taxon>
        <taxon>rosids</taxon>
        <taxon>fabids</taxon>
        <taxon>Fabales</taxon>
        <taxon>Fabaceae</taxon>
        <taxon>Papilionoideae</taxon>
        <taxon>50 kb inversion clade</taxon>
        <taxon>NPAAA clade</taxon>
        <taxon>Hologalegina</taxon>
        <taxon>IRL clade</taxon>
        <taxon>Trifolieae</taxon>
        <taxon>Trifolium</taxon>
    </lineage>
</organism>
<dbReference type="EMBL" id="LXQA010456742">
    <property type="protein sequence ID" value="MCI53032.1"/>
    <property type="molecule type" value="Genomic_DNA"/>
</dbReference>
<feature type="non-terminal residue" evidence="2">
    <location>
        <position position="1"/>
    </location>
</feature>
<name>A0A392SX56_9FABA</name>
<proteinExistence type="predicted"/>
<sequence length="29" mass="3298">YTTPLRFNRGLPGNNAGRGRIPGRKDHLY</sequence>
<protein>
    <submittedName>
        <fullName evidence="2">Uncharacterized protein</fullName>
    </submittedName>
</protein>
<evidence type="ECO:0000313" key="2">
    <source>
        <dbReference type="EMBL" id="MCI53032.1"/>
    </source>
</evidence>
<dbReference type="Proteomes" id="UP000265520">
    <property type="component" value="Unassembled WGS sequence"/>
</dbReference>
<evidence type="ECO:0000313" key="3">
    <source>
        <dbReference type="Proteomes" id="UP000265520"/>
    </source>
</evidence>
<evidence type="ECO:0000256" key="1">
    <source>
        <dbReference type="SAM" id="MobiDB-lite"/>
    </source>
</evidence>
<reference evidence="2 3" key="1">
    <citation type="journal article" date="2018" name="Front. Plant Sci.">
        <title>Red Clover (Trifolium pratense) and Zigzag Clover (T. medium) - A Picture of Genomic Similarities and Differences.</title>
        <authorList>
            <person name="Dluhosova J."/>
            <person name="Istvanek J."/>
            <person name="Nedelnik J."/>
            <person name="Repkova J."/>
        </authorList>
    </citation>
    <scope>NUCLEOTIDE SEQUENCE [LARGE SCALE GENOMIC DNA]</scope>
    <source>
        <strain evidence="3">cv. 10/8</strain>
        <tissue evidence="2">Leaf</tissue>
    </source>
</reference>
<comment type="caution">
    <text evidence="2">The sequence shown here is derived from an EMBL/GenBank/DDBJ whole genome shotgun (WGS) entry which is preliminary data.</text>
</comment>
<keyword evidence="3" id="KW-1185">Reference proteome</keyword>
<accession>A0A392SX56</accession>
<feature type="region of interest" description="Disordered" evidence="1">
    <location>
        <begin position="1"/>
        <end position="29"/>
    </location>
</feature>